<dbReference type="Gene3D" id="3.40.710.10">
    <property type="entry name" value="DD-peptidase/beta-lactamase superfamily"/>
    <property type="match status" value="1"/>
</dbReference>
<dbReference type="EC" id="3.5.2.6" evidence="3 6"/>
<dbReference type="SUPFAM" id="SSF56601">
    <property type="entry name" value="beta-lactamase/transpeptidase-like"/>
    <property type="match status" value="1"/>
</dbReference>
<evidence type="ECO:0000256" key="7">
    <source>
        <dbReference type="SAM" id="SignalP"/>
    </source>
</evidence>
<dbReference type="EMBL" id="GG658170">
    <property type="protein sequence ID" value="EEO29660.1"/>
    <property type="molecule type" value="Genomic_DNA"/>
</dbReference>
<keyword evidence="4 6" id="KW-0378">Hydrolase</keyword>
<dbReference type="STRING" id="847.BRW83_1541"/>
<dbReference type="eggNOG" id="COG2367">
    <property type="taxonomic scope" value="Bacteria"/>
</dbReference>
<evidence type="ECO:0000256" key="6">
    <source>
        <dbReference type="RuleBase" id="RU361140"/>
    </source>
</evidence>
<dbReference type="GO" id="GO:0030655">
    <property type="term" value="P:beta-lactam antibiotic catabolic process"/>
    <property type="evidence" value="ECO:0007669"/>
    <property type="project" value="InterPro"/>
</dbReference>
<comment type="catalytic activity">
    <reaction evidence="1 6">
        <text>a beta-lactam + H2O = a substituted beta-amino acid</text>
        <dbReference type="Rhea" id="RHEA:20401"/>
        <dbReference type="ChEBI" id="CHEBI:15377"/>
        <dbReference type="ChEBI" id="CHEBI:35627"/>
        <dbReference type="ChEBI" id="CHEBI:140347"/>
        <dbReference type="EC" id="3.5.2.6"/>
    </reaction>
</comment>
<dbReference type="InterPro" id="IPR000871">
    <property type="entry name" value="Beta-lactam_class-A"/>
</dbReference>
<evidence type="ECO:0000256" key="3">
    <source>
        <dbReference type="ARBA" id="ARBA00012865"/>
    </source>
</evidence>
<dbReference type="AlphaFoldDB" id="C3X8Y4"/>
<evidence type="ECO:0000256" key="1">
    <source>
        <dbReference type="ARBA" id="ARBA00001526"/>
    </source>
</evidence>
<keyword evidence="10" id="KW-1185">Reference proteome</keyword>
<dbReference type="HOGENOM" id="CLU_031960_0_1_4"/>
<name>C3X8Y4_OXAFO</name>
<gene>
    <name evidence="9" type="ORF">OFBG_00688</name>
</gene>
<dbReference type="PROSITE" id="PS00146">
    <property type="entry name" value="BETA_LACTAMASE_A"/>
    <property type="match status" value="1"/>
</dbReference>
<organism evidence="9 10">
    <name type="scientific">Oxalobacter formigenes OXCC13</name>
    <dbReference type="NCBI Taxonomy" id="556269"/>
    <lineage>
        <taxon>Bacteria</taxon>
        <taxon>Pseudomonadati</taxon>
        <taxon>Pseudomonadota</taxon>
        <taxon>Betaproteobacteria</taxon>
        <taxon>Burkholderiales</taxon>
        <taxon>Oxalobacteraceae</taxon>
        <taxon>Oxalobacter</taxon>
    </lineage>
</organism>
<accession>C3X8Y4</accession>
<keyword evidence="5 6" id="KW-0046">Antibiotic resistance</keyword>
<sequence length="302" mass="33809">MKKTFILLFSGFMAFSSICVAQTLQEQVNAIVASHHAKIGIVIENADGSEQAHYHSGDFFPMQSVFKFPIALAVLDKVDKGELRFNQRIFLKKSDLRPNTWSPLREKYKNGNVYVSLKEILRTTMKDSDNNGCDILLKLAGGPGAVTAYLREKGIKDMTVATTERTMHGDWNIQAKNRATPEATNRLLKLFYEKKLLKPDTQAFLWAAMRDSMVSPERLRNGLPPKTPLIHKTGTSMAFYKKQGNTVNDIGIVVLPDGKPLFISVLVSHGKEPKAKTEKMIARLSKTAWEHFSSDNPAIASR</sequence>
<keyword evidence="7" id="KW-0732">Signal</keyword>
<dbReference type="PANTHER" id="PTHR35333:SF3">
    <property type="entry name" value="BETA-LACTAMASE-TYPE TRANSPEPTIDASE FOLD CONTAINING PROTEIN"/>
    <property type="match status" value="1"/>
</dbReference>
<evidence type="ECO:0000259" key="8">
    <source>
        <dbReference type="Pfam" id="PF13354"/>
    </source>
</evidence>
<dbReference type="Proteomes" id="UP000005089">
    <property type="component" value="Unassembled WGS sequence"/>
</dbReference>
<dbReference type="GO" id="GO:0008800">
    <property type="term" value="F:beta-lactamase activity"/>
    <property type="evidence" value="ECO:0007669"/>
    <property type="project" value="UniProtKB-UniRule"/>
</dbReference>
<proteinExistence type="inferred from homology"/>
<dbReference type="InterPro" id="IPR012338">
    <property type="entry name" value="Beta-lactam/transpept-like"/>
</dbReference>
<dbReference type="GeneID" id="77135403"/>
<protein>
    <recommendedName>
        <fullName evidence="3 6">Beta-lactamase</fullName>
        <ecNumber evidence="3 6">3.5.2.6</ecNumber>
    </recommendedName>
</protein>
<comment type="similarity">
    <text evidence="2 6">Belongs to the class-A beta-lactamase family.</text>
</comment>
<dbReference type="GO" id="GO:0046677">
    <property type="term" value="P:response to antibiotic"/>
    <property type="evidence" value="ECO:0007669"/>
    <property type="project" value="UniProtKB-UniRule"/>
</dbReference>
<feature type="domain" description="Beta-lactamase class A catalytic" evidence="8">
    <location>
        <begin position="40"/>
        <end position="267"/>
    </location>
</feature>
<dbReference type="InterPro" id="IPR045155">
    <property type="entry name" value="Beta-lactam_cat"/>
</dbReference>
<evidence type="ECO:0000256" key="4">
    <source>
        <dbReference type="ARBA" id="ARBA00022801"/>
    </source>
</evidence>
<reference evidence="9 10" key="1">
    <citation type="submission" date="2009-02" db="EMBL/GenBank/DDBJ databases">
        <title>The Genome Sequence of Oxalobacter formigenes OXCC13.</title>
        <authorList>
            <consortium name="The Broad Institute Genome Sequencing Platform"/>
            <person name="Ward D."/>
            <person name="Young S.K."/>
            <person name="Kodira C.D."/>
            <person name="Zeng Q."/>
            <person name="Koehrsen M."/>
            <person name="Alvarado L."/>
            <person name="Berlin A."/>
            <person name="Borenstein D."/>
            <person name="Chen Z."/>
            <person name="Engels R."/>
            <person name="Freedman E."/>
            <person name="Gellesch M."/>
            <person name="Goldberg J."/>
            <person name="Griggs A."/>
            <person name="Gujja S."/>
            <person name="Heiman D."/>
            <person name="Hepburn T."/>
            <person name="Howarth C."/>
            <person name="Jen D."/>
            <person name="Larson L."/>
            <person name="Lewis B."/>
            <person name="Mehta T."/>
            <person name="Park D."/>
            <person name="Pearson M."/>
            <person name="Roberts A."/>
            <person name="Saif S."/>
            <person name="Shea T."/>
            <person name="Shenoy N."/>
            <person name="Sisk P."/>
            <person name="Stolte C."/>
            <person name="Sykes S."/>
            <person name="Walk T."/>
            <person name="White J."/>
            <person name="Yandava C."/>
            <person name="Allison M.J."/>
            <person name="Lander E."/>
            <person name="Nusbaum C."/>
            <person name="Galagan J."/>
            <person name="Birren B."/>
        </authorList>
    </citation>
    <scope>NUCLEOTIDE SEQUENCE [LARGE SCALE GENOMIC DNA]</scope>
    <source>
        <strain evidence="9 10">OXCC13</strain>
    </source>
</reference>
<feature type="chain" id="PRO_5030166988" description="Beta-lactamase" evidence="7">
    <location>
        <begin position="22"/>
        <end position="302"/>
    </location>
</feature>
<dbReference type="PRINTS" id="PR00118">
    <property type="entry name" value="BLACTAMASEA"/>
</dbReference>
<dbReference type="PANTHER" id="PTHR35333">
    <property type="entry name" value="BETA-LACTAMASE"/>
    <property type="match status" value="1"/>
</dbReference>
<evidence type="ECO:0000313" key="9">
    <source>
        <dbReference type="EMBL" id="EEO29660.1"/>
    </source>
</evidence>
<dbReference type="Pfam" id="PF13354">
    <property type="entry name" value="Beta-lactamase2"/>
    <property type="match status" value="1"/>
</dbReference>
<evidence type="ECO:0000313" key="10">
    <source>
        <dbReference type="Proteomes" id="UP000005089"/>
    </source>
</evidence>
<evidence type="ECO:0000256" key="5">
    <source>
        <dbReference type="ARBA" id="ARBA00023251"/>
    </source>
</evidence>
<dbReference type="OrthoDB" id="9784149at2"/>
<feature type="signal peptide" evidence="7">
    <location>
        <begin position="1"/>
        <end position="21"/>
    </location>
</feature>
<dbReference type="InterPro" id="IPR023650">
    <property type="entry name" value="Beta-lactam_class-A_AS"/>
</dbReference>
<evidence type="ECO:0000256" key="2">
    <source>
        <dbReference type="ARBA" id="ARBA00009009"/>
    </source>
</evidence>
<dbReference type="RefSeq" id="WP_005880300.1">
    <property type="nucleotide sequence ID" value="NZ_CP019430.1"/>
</dbReference>
<dbReference type="NCBIfam" id="NF033103">
    <property type="entry name" value="bla_class_A"/>
    <property type="match status" value="1"/>
</dbReference>